<evidence type="ECO:0000313" key="1">
    <source>
        <dbReference type="EMBL" id="URZ11149.1"/>
    </source>
</evidence>
<sequence>MEHKEKSLYDIFMSYSYKDMMKLFQNAKTKEEKDFYANLSNIILQREQMKVIGK</sequence>
<proteinExistence type="predicted"/>
<keyword evidence="2" id="KW-1185">Reference proteome</keyword>
<evidence type="ECO:0000313" key="2">
    <source>
        <dbReference type="Proteomes" id="UP000190951"/>
    </source>
</evidence>
<dbReference type="Proteomes" id="UP000190951">
    <property type="component" value="Chromosome"/>
</dbReference>
<organism evidence="1 2">
    <name type="scientific">Clostridium felsineum</name>
    <dbReference type="NCBI Taxonomy" id="36839"/>
    <lineage>
        <taxon>Bacteria</taxon>
        <taxon>Bacillati</taxon>
        <taxon>Bacillota</taxon>
        <taxon>Clostridia</taxon>
        <taxon>Eubacteriales</taxon>
        <taxon>Clostridiaceae</taxon>
        <taxon>Clostridium</taxon>
    </lineage>
</organism>
<dbReference type="AlphaFoldDB" id="A0A1S8L232"/>
<gene>
    <name evidence="1" type="ORF">CROST_018660</name>
</gene>
<dbReference type="EMBL" id="CP096983">
    <property type="protein sequence ID" value="URZ11149.1"/>
    <property type="molecule type" value="Genomic_DNA"/>
</dbReference>
<dbReference type="STRING" id="84029.CROST_14400"/>
<accession>A0A1S8L232</accession>
<dbReference type="RefSeq" id="WP_169850955.1">
    <property type="nucleotide sequence ID" value="NZ_CP096983.1"/>
</dbReference>
<dbReference type="KEGG" id="crw:CROST_018660"/>
<reference evidence="1 2" key="1">
    <citation type="submission" date="2022-04" db="EMBL/GenBank/DDBJ databases">
        <title>Genome sequence of C. roseum typestrain.</title>
        <authorList>
            <person name="Poehlein A."/>
            <person name="Schoch T."/>
            <person name="Duerre P."/>
            <person name="Daniel R."/>
        </authorList>
    </citation>
    <scope>NUCLEOTIDE SEQUENCE [LARGE SCALE GENOMIC DNA]</scope>
    <source>
        <strain evidence="1 2">DSM 7320</strain>
    </source>
</reference>
<protein>
    <submittedName>
        <fullName evidence="1">Uncharacterized protein</fullName>
    </submittedName>
</protein>
<name>A0A1S8L232_9CLOT</name>